<accession>A0A6C0HKE4</accession>
<dbReference type="GO" id="GO:0004519">
    <property type="term" value="F:endonuclease activity"/>
    <property type="evidence" value="ECO:0007669"/>
    <property type="project" value="InterPro"/>
</dbReference>
<reference evidence="3" key="1">
    <citation type="journal article" date="2020" name="Nature">
        <title>Giant virus diversity and host interactions through global metagenomics.</title>
        <authorList>
            <person name="Schulz F."/>
            <person name="Roux S."/>
            <person name="Paez-Espino D."/>
            <person name="Jungbluth S."/>
            <person name="Walsh D.A."/>
            <person name="Denef V.J."/>
            <person name="McMahon K.D."/>
            <person name="Konstantinidis K.T."/>
            <person name="Eloe-Fadrosh E.A."/>
            <person name="Kyrpides N.C."/>
            <person name="Woyke T."/>
        </authorList>
    </citation>
    <scope>NUCLEOTIDE SEQUENCE</scope>
    <source>
        <strain evidence="3">GVMAG-M-3300023184-120</strain>
    </source>
</reference>
<dbReference type="GO" id="GO:0008270">
    <property type="term" value="F:zinc ion binding"/>
    <property type="evidence" value="ECO:0007669"/>
    <property type="project" value="InterPro"/>
</dbReference>
<dbReference type="PROSITE" id="PS50157">
    <property type="entry name" value="ZINC_FINGER_C2H2_2"/>
    <property type="match status" value="1"/>
</dbReference>
<evidence type="ECO:0000256" key="1">
    <source>
        <dbReference type="SAM" id="Coils"/>
    </source>
</evidence>
<proteinExistence type="predicted"/>
<dbReference type="Pfam" id="PF01844">
    <property type="entry name" value="HNH"/>
    <property type="match status" value="1"/>
</dbReference>
<dbReference type="SUPFAM" id="SSF57667">
    <property type="entry name" value="beta-beta-alpha zinc fingers"/>
    <property type="match status" value="1"/>
</dbReference>
<evidence type="ECO:0000313" key="3">
    <source>
        <dbReference type="EMBL" id="QHT80463.1"/>
    </source>
</evidence>
<dbReference type="InterPro" id="IPR003615">
    <property type="entry name" value="HNH_nuc"/>
</dbReference>
<dbReference type="GO" id="GO:0003676">
    <property type="term" value="F:nucleic acid binding"/>
    <property type="evidence" value="ECO:0007669"/>
    <property type="project" value="InterPro"/>
</dbReference>
<dbReference type="CDD" id="cd00085">
    <property type="entry name" value="HNHc"/>
    <property type="match status" value="1"/>
</dbReference>
<evidence type="ECO:0000259" key="2">
    <source>
        <dbReference type="PROSITE" id="PS50157"/>
    </source>
</evidence>
<feature type="coiled-coil region" evidence="1">
    <location>
        <begin position="80"/>
        <end position="111"/>
    </location>
</feature>
<sequence length="218" mass="25623">METKYHCDSCNSYFTRKYFLTEHLKSKKHINRKNEPGNRSASFECGCGKRYLHKKSLEFHKKNCTSPPSVKRLDVNEVIQKESKEELKKIKEEIQQELEKIKVEMRKIKKEKVEPAVPKSRDIRKQIKKETRKEVVDDQQNKCGRCEEELSSCFQIDHIVGIQFGGTNEKSNLMALCCECHARKSIAENKCRQQIKEAIQNILKENMEETGIFVIRDR</sequence>
<protein>
    <recommendedName>
        <fullName evidence="2">C2H2-type domain-containing protein</fullName>
    </recommendedName>
</protein>
<dbReference type="InterPro" id="IPR002711">
    <property type="entry name" value="HNH"/>
</dbReference>
<dbReference type="EMBL" id="MN739969">
    <property type="protein sequence ID" value="QHT80463.1"/>
    <property type="molecule type" value="Genomic_DNA"/>
</dbReference>
<name>A0A6C0HKE4_9ZZZZ</name>
<dbReference type="Gene3D" id="3.30.160.60">
    <property type="entry name" value="Classic Zinc Finger"/>
    <property type="match status" value="1"/>
</dbReference>
<dbReference type="InterPro" id="IPR013087">
    <property type="entry name" value="Znf_C2H2_type"/>
</dbReference>
<dbReference type="PROSITE" id="PS00028">
    <property type="entry name" value="ZINC_FINGER_C2H2_1"/>
    <property type="match status" value="1"/>
</dbReference>
<dbReference type="InterPro" id="IPR036236">
    <property type="entry name" value="Znf_C2H2_sf"/>
</dbReference>
<keyword evidence="1" id="KW-0175">Coiled coil</keyword>
<dbReference type="AlphaFoldDB" id="A0A6C0HKE4"/>
<organism evidence="3">
    <name type="scientific">viral metagenome</name>
    <dbReference type="NCBI Taxonomy" id="1070528"/>
    <lineage>
        <taxon>unclassified sequences</taxon>
        <taxon>metagenomes</taxon>
        <taxon>organismal metagenomes</taxon>
    </lineage>
</organism>
<dbReference type="Gene3D" id="1.10.30.50">
    <property type="match status" value="1"/>
</dbReference>
<dbReference type="SMART" id="SM00507">
    <property type="entry name" value="HNHc"/>
    <property type="match status" value="1"/>
</dbReference>
<feature type="domain" description="C2H2-type" evidence="2">
    <location>
        <begin position="5"/>
        <end position="34"/>
    </location>
</feature>